<dbReference type="InterPro" id="IPR005061">
    <property type="entry name" value="Ist1"/>
</dbReference>
<dbReference type="Gene3D" id="1.20.1260.60">
    <property type="entry name" value="Vacuolar protein sorting-associated protein Ist1"/>
    <property type="match status" value="1"/>
</dbReference>
<evidence type="ECO:0000313" key="3">
    <source>
        <dbReference type="EMBL" id="CAD8987442.1"/>
    </source>
</evidence>
<comment type="similarity">
    <text evidence="1">Belongs to the IST1 family.</text>
</comment>
<dbReference type="AlphaFoldDB" id="A0A7S1HPL1"/>
<feature type="compositionally biased region" description="Gly residues" evidence="2">
    <location>
        <begin position="206"/>
        <end position="221"/>
    </location>
</feature>
<dbReference type="FunFam" id="1.20.1260.60:FF:000002">
    <property type="entry name" value="Vacuolar protein sorting-associated protein IST1"/>
    <property type="match status" value="1"/>
</dbReference>
<feature type="region of interest" description="Disordered" evidence="2">
    <location>
        <begin position="190"/>
        <end position="226"/>
    </location>
</feature>
<feature type="region of interest" description="Disordered" evidence="2">
    <location>
        <begin position="243"/>
        <end position="414"/>
    </location>
</feature>
<reference evidence="3" key="1">
    <citation type="submission" date="2021-01" db="EMBL/GenBank/DDBJ databases">
        <authorList>
            <person name="Corre E."/>
            <person name="Pelletier E."/>
            <person name="Niang G."/>
            <person name="Scheremetjew M."/>
            <person name="Finn R."/>
            <person name="Kale V."/>
            <person name="Holt S."/>
            <person name="Cochrane G."/>
            <person name="Meng A."/>
            <person name="Brown T."/>
            <person name="Cohen L."/>
        </authorList>
    </citation>
    <scope>NUCLEOTIDE SEQUENCE</scope>
    <source>
        <strain evidence="3">RCC1383</strain>
    </source>
</reference>
<proteinExistence type="inferred from homology"/>
<sequence length="414" mass="43152">MLDFLFGAAFTPNKCKTQLRLCVSRIKLLQNKKQVTIRQQRKDIAQLLASGKEDSARIRVEALIQEQNTALAYEILELYCELLSVRVEIIKLNKSLPEDMQESVASVLYAAQRCSAQLPELLAVKEQLQAKYGKEYVKRAITDESAIDEKVNPRLIDFLAIKVPNPKAKLALLSEIAVEHNVDWEVVTVDDDDKGAEDNGAASSGGDLGGSGGGGGGGGGHPQYPRINMDAAEAAADPYPKIQFSDVAGDAPPPRIAVGTPVHRGDTPSPQAPQPQEKPQQSGDVSEEGIPSSKVAPATAPPQVDGGSASSSSDPKGKGKLGSAPSAGSDDHLDLPDTPSPLNLNLRLHSFHGPSEDASAGGEGSSGKGGKKGGSGGGHGGGGDEGSSGGMDDLAKRLDALKTGAQLPKPPKDL</sequence>
<evidence type="ECO:0008006" key="4">
    <source>
        <dbReference type="Google" id="ProtNLM"/>
    </source>
</evidence>
<feature type="compositionally biased region" description="Gly residues" evidence="2">
    <location>
        <begin position="361"/>
        <end position="389"/>
    </location>
</feature>
<dbReference type="EMBL" id="HBFZ01000331">
    <property type="protein sequence ID" value="CAD8987442.1"/>
    <property type="molecule type" value="Transcribed_RNA"/>
</dbReference>
<dbReference type="InterPro" id="IPR042277">
    <property type="entry name" value="IST1-like"/>
</dbReference>
<gene>
    <name evidence="3" type="ORF">PCOR1465_LOCUS226</name>
</gene>
<name>A0A7S1HPL1_9EUKA</name>
<protein>
    <recommendedName>
        <fullName evidence="4">IST1 homolog</fullName>
    </recommendedName>
</protein>
<accession>A0A7S1HPL1</accession>
<organism evidence="3">
    <name type="scientific">Phaeocystis cordata</name>
    <dbReference type="NCBI Taxonomy" id="118079"/>
    <lineage>
        <taxon>Eukaryota</taxon>
        <taxon>Haptista</taxon>
        <taxon>Haptophyta</taxon>
        <taxon>Prymnesiophyceae</taxon>
        <taxon>Phaeocystales</taxon>
        <taxon>Phaeocystaceae</taxon>
        <taxon>Phaeocystis</taxon>
    </lineage>
</organism>
<dbReference type="PANTHER" id="PTHR12161">
    <property type="entry name" value="IST1 FAMILY MEMBER"/>
    <property type="match status" value="1"/>
</dbReference>
<evidence type="ECO:0000256" key="1">
    <source>
        <dbReference type="ARBA" id="ARBA00005536"/>
    </source>
</evidence>
<dbReference type="Pfam" id="PF03398">
    <property type="entry name" value="Ist1"/>
    <property type="match status" value="1"/>
</dbReference>
<dbReference type="GO" id="GO:0015031">
    <property type="term" value="P:protein transport"/>
    <property type="evidence" value="ECO:0007669"/>
    <property type="project" value="InterPro"/>
</dbReference>
<evidence type="ECO:0000256" key="2">
    <source>
        <dbReference type="SAM" id="MobiDB-lite"/>
    </source>
</evidence>
<dbReference type="PANTHER" id="PTHR12161:SF5">
    <property type="entry name" value="IST1 HOMOLOG"/>
    <property type="match status" value="1"/>
</dbReference>